<dbReference type="InterPro" id="IPR050109">
    <property type="entry name" value="HTH-type_TetR-like_transc_reg"/>
</dbReference>
<sequence length="223" mass="24097">MSDNPTRPANNDAGTGPAARRGRPAGDRAAKRAELLKAAASVIAQEGYANTSLRKVAHRAGCTTGAVTYYFANKEELVTALAESRFDGFDAMLAAGRDQPDIRAILERWLLRTTDDPEFWPVMSQLLVHARYEPAFAAVIERRYARHRSALASLLSAGQAQGTIRDDIPADLLADQIGAIGDGWMMMFPIEPKRFTPGRVQALLDAAITLIAPPPGARRAADS</sequence>
<dbReference type="AlphaFoldDB" id="L8F3F8"/>
<protein>
    <submittedName>
        <fullName evidence="5">TetR/AcrR family transcriptional regulator</fullName>
    </submittedName>
</protein>
<dbReference type="Pfam" id="PF13977">
    <property type="entry name" value="TetR_C_6"/>
    <property type="match status" value="1"/>
</dbReference>
<gene>
    <name evidence="5" type="ORF">SRIM_000595</name>
</gene>
<keyword evidence="3" id="KW-0238">DNA-binding</keyword>
<dbReference type="Proteomes" id="UP000011074">
    <property type="component" value="Chromosome"/>
</dbReference>
<evidence type="ECO:0000313" key="6">
    <source>
        <dbReference type="Proteomes" id="UP000011074"/>
    </source>
</evidence>
<dbReference type="InterPro" id="IPR001647">
    <property type="entry name" value="HTH_TetR"/>
</dbReference>
<dbReference type="SUPFAM" id="SSF46689">
    <property type="entry name" value="Homeodomain-like"/>
    <property type="match status" value="1"/>
</dbReference>
<reference evidence="5" key="1">
    <citation type="submission" date="2012-12" db="EMBL/GenBank/DDBJ databases">
        <authorList>
            <person name="Pethick F.E."/>
            <person name="MacFadyen A.C."/>
            <person name="Tang Z."/>
            <person name="Sangal V."/>
            <person name="Tze-Tze L."/>
            <person name="Chu J."/>
            <person name="Guo M."/>
            <person name="Kirby R."/>
            <person name="Hoskisson P.A."/>
            <person name="Herron P.R."/>
            <person name="Hunter I.S."/>
        </authorList>
    </citation>
    <scope>NUCLEOTIDE SEQUENCE</scope>
    <source>
        <strain evidence="5">ATCC 10970</strain>
    </source>
</reference>
<dbReference type="PANTHER" id="PTHR30055">
    <property type="entry name" value="HTH-TYPE TRANSCRIPTIONAL REGULATOR RUTR"/>
    <property type="match status" value="1"/>
</dbReference>
<keyword evidence="4" id="KW-0804">Transcription</keyword>
<keyword evidence="1" id="KW-0678">Repressor</keyword>
<evidence type="ECO:0000313" key="5">
    <source>
        <dbReference type="EMBL" id="QST78879.1"/>
    </source>
</evidence>
<accession>L8F3F8</accession>
<dbReference type="InterPro" id="IPR036271">
    <property type="entry name" value="Tet_transcr_reg_TetR-rel_C_sf"/>
</dbReference>
<keyword evidence="2" id="KW-0805">Transcription regulation</keyword>
<reference evidence="5" key="3">
    <citation type="journal article" date="2021" name="bioRxiv">
        <title>Bilateral symmetry of linear streptomycete chromosomes.</title>
        <authorList>
            <person name="Algora-Gallardo L."/>
            <person name="Schniete J.K."/>
            <person name="Mark D.R."/>
            <person name="Hunter I.S."/>
            <person name="Herron P.R."/>
        </authorList>
    </citation>
    <scope>NUCLEOTIDE SEQUENCE</scope>
    <source>
        <strain evidence="5">ATCC 10970</strain>
    </source>
</reference>
<evidence type="ECO:0000256" key="3">
    <source>
        <dbReference type="ARBA" id="ARBA00023125"/>
    </source>
</evidence>
<dbReference type="PROSITE" id="PS50977">
    <property type="entry name" value="HTH_TETR_2"/>
    <property type="match status" value="1"/>
</dbReference>
<evidence type="ECO:0000256" key="2">
    <source>
        <dbReference type="ARBA" id="ARBA00023015"/>
    </source>
</evidence>
<dbReference type="InterPro" id="IPR009057">
    <property type="entry name" value="Homeodomain-like_sf"/>
</dbReference>
<dbReference type="PRINTS" id="PR00455">
    <property type="entry name" value="HTHTETR"/>
</dbReference>
<name>L8F3F8_STRR1</name>
<reference evidence="5" key="2">
    <citation type="submission" date="2020-01" db="EMBL/GenBank/DDBJ databases">
        <authorList>
            <person name="Algora L."/>
            <person name="Schniete J.K."/>
            <person name="MacFadyen A."/>
            <person name="Hoskisson P.A."/>
            <person name="Hunter I.S."/>
            <person name="Herron P.R."/>
        </authorList>
    </citation>
    <scope>NUCLEOTIDE SEQUENCE</scope>
    <source>
        <strain evidence="5">ATCC 10970</strain>
    </source>
</reference>
<dbReference type="Gene3D" id="1.10.357.10">
    <property type="entry name" value="Tetracycline Repressor, domain 2"/>
    <property type="match status" value="1"/>
</dbReference>
<dbReference type="GeneID" id="66852375"/>
<dbReference type="GO" id="GO:0003700">
    <property type="term" value="F:DNA-binding transcription factor activity"/>
    <property type="evidence" value="ECO:0007669"/>
    <property type="project" value="TreeGrafter"/>
</dbReference>
<organism evidence="5 6">
    <name type="scientific">Streptomyces rimosus subsp. rimosus (strain ATCC 10970 / DSM 40260 / JCM 4667 / NRRL 2234)</name>
    <dbReference type="NCBI Taxonomy" id="1265868"/>
    <lineage>
        <taxon>Bacteria</taxon>
        <taxon>Bacillati</taxon>
        <taxon>Actinomycetota</taxon>
        <taxon>Actinomycetes</taxon>
        <taxon>Kitasatosporales</taxon>
        <taxon>Streptomycetaceae</taxon>
        <taxon>Streptomyces</taxon>
    </lineage>
</organism>
<dbReference type="GO" id="GO:0000976">
    <property type="term" value="F:transcription cis-regulatory region binding"/>
    <property type="evidence" value="ECO:0007669"/>
    <property type="project" value="TreeGrafter"/>
</dbReference>
<dbReference type="PANTHER" id="PTHR30055:SF234">
    <property type="entry name" value="HTH-TYPE TRANSCRIPTIONAL REGULATOR BETI"/>
    <property type="match status" value="1"/>
</dbReference>
<dbReference type="InterPro" id="IPR039538">
    <property type="entry name" value="BetI_C"/>
</dbReference>
<dbReference type="SUPFAM" id="SSF48498">
    <property type="entry name" value="Tetracyclin repressor-like, C-terminal domain"/>
    <property type="match status" value="1"/>
</dbReference>
<proteinExistence type="predicted"/>
<evidence type="ECO:0000256" key="1">
    <source>
        <dbReference type="ARBA" id="ARBA00022491"/>
    </source>
</evidence>
<dbReference type="Pfam" id="PF00440">
    <property type="entry name" value="TetR_N"/>
    <property type="match status" value="1"/>
</dbReference>
<dbReference type="EMBL" id="CP048261">
    <property type="protein sequence ID" value="QST78879.1"/>
    <property type="molecule type" value="Genomic_DNA"/>
</dbReference>
<evidence type="ECO:0000256" key="4">
    <source>
        <dbReference type="ARBA" id="ARBA00023163"/>
    </source>
</evidence>
<dbReference type="RefSeq" id="WP_003979218.1">
    <property type="nucleotide sequence ID" value="NZ_CP048261.1"/>
</dbReference>